<protein>
    <submittedName>
        <fullName evidence="2">Membrane protein</fullName>
    </submittedName>
</protein>
<dbReference type="Pfam" id="PF19700">
    <property type="entry name" value="DUF6198"/>
    <property type="match status" value="1"/>
</dbReference>
<proteinExistence type="predicted"/>
<feature type="transmembrane region" description="Helical" evidence="1">
    <location>
        <begin position="170"/>
        <end position="195"/>
    </location>
</feature>
<keyword evidence="1" id="KW-0472">Membrane</keyword>
<keyword evidence="1" id="KW-0812">Transmembrane</keyword>
<dbReference type="AlphaFoldDB" id="A0A412Z8B5"/>
<dbReference type="RefSeq" id="WP_021892976.1">
    <property type="nucleotide sequence ID" value="NZ_CAUHGS010000024.1"/>
</dbReference>
<feature type="transmembrane region" description="Helical" evidence="1">
    <location>
        <begin position="12"/>
        <end position="36"/>
    </location>
</feature>
<reference evidence="2 3" key="1">
    <citation type="submission" date="2018-08" db="EMBL/GenBank/DDBJ databases">
        <title>A genome reference for cultivated species of the human gut microbiota.</title>
        <authorList>
            <person name="Zou Y."/>
            <person name="Xue W."/>
            <person name="Luo G."/>
        </authorList>
    </citation>
    <scope>NUCLEOTIDE SEQUENCE [LARGE SCALE GENOMIC DNA]</scope>
    <source>
        <strain evidence="2 3">AF14-18</strain>
    </source>
</reference>
<dbReference type="EMBL" id="QRZM01000004">
    <property type="protein sequence ID" value="RGV76253.1"/>
    <property type="molecule type" value="Genomic_DNA"/>
</dbReference>
<dbReference type="InterPro" id="IPR038750">
    <property type="entry name" value="YczE/YyaS-like"/>
</dbReference>
<dbReference type="PANTHER" id="PTHR40078">
    <property type="entry name" value="INTEGRAL MEMBRANE PROTEIN-RELATED"/>
    <property type="match status" value="1"/>
</dbReference>
<evidence type="ECO:0000313" key="3">
    <source>
        <dbReference type="Proteomes" id="UP000284543"/>
    </source>
</evidence>
<organism evidence="2 3">
    <name type="scientific">Enterocloster bolteae</name>
    <dbReference type="NCBI Taxonomy" id="208479"/>
    <lineage>
        <taxon>Bacteria</taxon>
        <taxon>Bacillati</taxon>
        <taxon>Bacillota</taxon>
        <taxon>Clostridia</taxon>
        <taxon>Lachnospirales</taxon>
        <taxon>Lachnospiraceae</taxon>
        <taxon>Enterocloster</taxon>
    </lineage>
</organism>
<accession>A0A412Z8B5</accession>
<dbReference type="Proteomes" id="UP000284543">
    <property type="component" value="Unassembled WGS sequence"/>
</dbReference>
<sequence length="216" mass="22915">MTLRKWKSMTPGAWACNLALYGIGVGIMPMGVVLTINAHLGAGGYDALNFALAERLRINTSLGIYATAVLVVILTAFIRKGYPRLETFISSFFLGIFTDMWKTALAPVQGTGLAASLLIMAAGVVVVAFAVACYIISVFPTNPTDDLVVALHERGIRLGTAKVSLDAVCVILAVLLGGEIGIGTIVCTFGLGPVIDMFHRRIRGKIYGWLGNGKVV</sequence>
<feature type="transmembrane region" description="Helical" evidence="1">
    <location>
        <begin position="56"/>
        <end position="78"/>
    </location>
</feature>
<feature type="transmembrane region" description="Helical" evidence="1">
    <location>
        <begin position="117"/>
        <end position="139"/>
    </location>
</feature>
<gene>
    <name evidence="2" type="ORF">DWW02_12885</name>
</gene>
<name>A0A412Z8B5_9FIRM</name>
<dbReference type="PANTHER" id="PTHR40078:SF1">
    <property type="entry name" value="INTEGRAL MEMBRANE PROTEIN"/>
    <property type="match status" value="1"/>
</dbReference>
<evidence type="ECO:0000256" key="1">
    <source>
        <dbReference type="SAM" id="Phobius"/>
    </source>
</evidence>
<keyword evidence="1" id="KW-1133">Transmembrane helix</keyword>
<evidence type="ECO:0000313" key="2">
    <source>
        <dbReference type="EMBL" id="RGV76253.1"/>
    </source>
</evidence>
<comment type="caution">
    <text evidence="2">The sequence shown here is derived from an EMBL/GenBank/DDBJ whole genome shotgun (WGS) entry which is preliminary data.</text>
</comment>